<accession>M5FR97</accession>
<gene>
    <name evidence="5" type="ORF">DACRYDRAFT_96744</name>
</gene>
<dbReference type="InterPro" id="IPR019826">
    <property type="entry name" value="Carboxylesterase_B_AS"/>
</dbReference>
<dbReference type="InterPro" id="IPR019819">
    <property type="entry name" value="Carboxylesterase_B_CS"/>
</dbReference>
<organism evidence="5 6">
    <name type="scientific">Dacryopinax primogenitus (strain DJM 731)</name>
    <name type="common">Brown rot fungus</name>
    <dbReference type="NCBI Taxonomy" id="1858805"/>
    <lineage>
        <taxon>Eukaryota</taxon>
        <taxon>Fungi</taxon>
        <taxon>Dikarya</taxon>
        <taxon>Basidiomycota</taxon>
        <taxon>Agaricomycotina</taxon>
        <taxon>Dacrymycetes</taxon>
        <taxon>Dacrymycetales</taxon>
        <taxon>Dacrymycetaceae</taxon>
        <taxon>Dacryopinax</taxon>
    </lineage>
</organism>
<feature type="signal peptide" evidence="3">
    <location>
        <begin position="1"/>
        <end position="23"/>
    </location>
</feature>
<evidence type="ECO:0000259" key="4">
    <source>
        <dbReference type="Pfam" id="PF00135"/>
    </source>
</evidence>
<dbReference type="EMBL" id="JH795874">
    <property type="protein sequence ID" value="EJT98148.1"/>
    <property type="molecule type" value="Genomic_DNA"/>
</dbReference>
<dbReference type="InterPro" id="IPR029058">
    <property type="entry name" value="AB_hydrolase_fold"/>
</dbReference>
<feature type="domain" description="Carboxylesterase type B" evidence="4">
    <location>
        <begin position="264"/>
        <end position="437"/>
    </location>
</feature>
<dbReference type="PROSITE" id="PS00122">
    <property type="entry name" value="CARBOXYLESTERASE_B_1"/>
    <property type="match status" value="1"/>
</dbReference>
<dbReference type="RefSeq" id="XP_040625046.1">
    <property type="nucleotide sequence ID" value="XM_040777398.1"/>
</dbReference>
<sequence length="639" mass="68510">MGATCAGWKMLLYLLVGLARGLAALVQASPFPTSLRSDITLLFQNDLNWTEFSNHPSALLLSTPLNSTSASIACSQLSESLLSTSSPFFTYDMTHQLAYQSFLGHHPFLQRYWVSPSSSGGCQAVGAFGTVVAAGCGEKLPVLCTQSARWTITGEGTVPAEWDMFPPVDPKYGVGVQSGNLSFLGTRDQLSFRFLGIPYANAPSRFEYSTVYSGPSSINATSYRSPCTQIGGMGPGSEDCLFLNVWTPHLSTTSSSSSLKPVLTNGSFGIADQVTALRWVQEHIASFGGDPRRVTVSGQSAGAASVRALLGSPPAIGLFNGAILQSDPVGSGMSAPWTYYPIITQEYNSTTQGILALTGCNGTDNVAQQLSCLKAYDPLQLVNISVVANAPVVDGTYVTTTELPLTGTGPLARVNVMIGNMRDDGAAIISYPTQGESLLNAAVAATGGLFPLPSGSNTTLDIFNLTARMGTDTIFRCLSEATAQSGLNHSLFKSLWYYQFERSYQLNWWSPNWPACVPPVEEGFPYGDPSQEYFHCHSGDLYLAFGSLNRAALPYRDAADLPFAQAVLDRWASFIRSYNPNPSMAYLTVRGYANTYNMLVQEGTWKPVGAAVLSVPERSTGWLELEQCAALNLSLATFG</sequence>
<comment type="similarity">
    <text evidence="1 3">Belongs to the type-B carboxylesterase/lipase family.</text>
</comment>
<dbReference type="Gene3D" id="3.40.50.1820">
    <property type="entry name" value="alpha/beta hydrolase"/>
    <property type="match status" value="2"/>
</dbReference>
<dbReference type="EC" id="3.1.1.-" evidence="3"/>
<evidence type="ECO:0000313" key="5">
    <source>
        <dbReference type="EMBL" id="EJT98148.1"/>
    </source>
</evidence>
<dbReference type="GO" id="GO:0016787">
    <property type="term" value="F:hydrolase activity"/>
    <property type="evidence" value="ECO:0007669"/>
    <property type="project" value="UniProtKB-KW"/>
</dbReference>
<dbReference type="PANTHER" id="PTHR43142:SF3">
    <property type="entry name" value="PUTATIVE (AFU_ORTHOLOGUE AFUA_3G09070)-RELATED"/>
    <property type="match status" value="1"/>
</dbReference>
<protein>
    <recommendedName>
        <fullName evidence="3">Carboxylic ester hydrolase</fullName>
        <ecNumber evidence="3">3.1.1.-</ecNumber>
    </recommendedName>
</protein>
<dbReference type="Proteomes" id="UP000030653">
    <property type="component" value="Unassembled WGS sequence"/>
</dbReference>
<name>M5FR97_DACPD</name>
<dbReference type="PANTHER" id="PTHR43142">
    <property type="entry name" value="CARBOXYLIC ESTER HYDROLASE"/>
    <property type="match status" value="1"/>
</dbReference>
<keyword evidence="6" id="KW-1185">Reference proteome</keyword>
<evidence type="ECO:0000256" key="3">
    <source>
        <dbReference type="RuleBase" id="RU361235"/>
    </source>
</evidence>
<dbReference type="OMA" id="HNGNYGL"/>
<proteinExistence type="inferred from homology"/>
<dbReference type="GeneID" id="63692460"/>
<evidence type="ECO:0000313" key="6">
    <source>
        <dbReference type="Proteomes" id="UP000030653"/>
    </source>
</evidence>
<dbReference type="PROSITE" id="PS00941">
    <property type="entry name" value="CARBOXYLESTERASE_B_2"/>
    <property type="match status" value="1"/>
</dbReference>
<dbReference type="AlphaFoldDB" id="M5FR97"/>
<keyword evidence="3" id="KW-0732">Signal</keyword>
<dbReference type="Pfam" id="PF00135">
    <property type="entry name" value="COesterase"/>
    <property type="match status" value="2"/>
</dbReference>
<keyword evidence="2 3" id="KW-0378">Hydrolase</keyword>
<dbReference type="HOGENOM" id="CLU_006586_8_1_1"/>
<reference evidence="5 6" key="1">
    <citation type="journal article" date="2012" name="Science">
        <title>The Paleozoic origin of enzymatic lignin decomposition reconstructed from 31 fungal genomes.</title>
        <authorList>
            <person name="Floudas D."/>
            <person name="Binder M."/>
            <person name="Riley R."/>
            <person name="Barry K."/>
            <person name="Blanchette R.A."/>
            <person name="Henrissat B."/>
            <person name="Martinez A.T."/>
            <person name="Otillar R."/>
            <person name="Spatafora J.W."/>
            <person name="Yadav J.S."/>
            <person name="Aerts A."/>
            <person name="Benoit I."/>
            <person name="Boyd A."/>
            <person name="Carlson A."/>
            <person name="Copeland A."/>
            <person name="Coutinho P.M."/>
            <person name="de Vries R.P."/>
            <person name="Ferreira P."/>
            <person name="Findley K."/>
            <person name="Foster B."/>
            <person name="Gaskell J."/>
            <person name="Glotzer D."/>
            <person name="Gorecki P."/>
            <person name="Heitman J."/>
            <person name="Hesse C."/>
            <person name="Hori C."/>
            <person name="Igarashi K."/>
            <person name="Jurgens J.A."/>
            <person name="Kallen N."/>
            <person name="Kersten P."/>
            <person name="Kohler A."/>
            <person name="Kuees U."/>
            <person name="Kumar T.K.A."/>
            <person name="Kuo A."/>
            <person name="LaButti K."/>
            <person name="Larrondo L.F."/>
            <person name="Lindquist E."/>
            <person name="Ling A."/>
            <person name="Lombard V."/>
            <person name="Lucas S."/>
            <person name="Lundell T."/>
            <person name="Martin R."/>
            <person name="McLaughlin D.J."/>
            <person name="Morgenstern I."/>
            <person name="Morin E."/>
            <person name="Murat C."/>
            <person name="Nagy L.G."/>
            <person name="Nolan M."/>
            <person name="Ohm R.A."/>
            <person name="Patyshakuliyeva A."/>
            <person name="Rokas A."/>
            <person name="Ruiz-Duenas F.J."/>
            <person name="Sabat G."/>
            <person name="Salamov A."/>
            <person name="Samejima M."/>
            <person name="Schmutz J."/>
            <person name="Slot J.C."/>
            <person name="St John F."/>
            <person name="Stenlid J."/>
            <person name="Sun H."/>
            <person name="Sun S."/>
            <person name="Syed K."/>
            <person name="Tsang A."/>
            <person name="Wiebenga A."/>
            <person name="Young D."/>
            <person name="Pisabarro A."/>
            <person name="Eastwood D.C."/>
            <person name="Martin F."/>
            <person name="Cullen D."/>
            <person name="Grigoriev I.V."/>
            <person name="Hibbett D.S."/>
        </authorList>
    </citation>
    <scope>NUCLEOTIDE SEQUENCE [LARGE SCALE GENOMIC DNA]</scope>
    <source>
        <strain evidence="5 6">DJM-731 SS1</strain>
    </source>
</reference>
<dbReference type="OrthoDB" id="408631at2759"/>
<dbReference type="InterPro" id="IPR002018">
    <property type="entry name" value="CarbesteraseB"/>
</dbReference>
<evidence type="ECO:0000256" key="1">
    <source>
        <dbReference type="ARBA" id="ARBA00005964"/>
    </source>
</evidence>
<feature type="chain" id="PRO_5005140962" description="Carboxylic ester hydrolase" evidence="3">
    <location>
        <begin position="24"/>
        <end position="639"/>
    </location>
</feature>
<dbReference type="STRING" id="1858805.M5FR97"/>
<feature type="domain" description="Carboxylesterase type B" evidence="4">
    <location>
        <begin position="193"/>
        <end position="263"/>
    </location>
</feature>
<evidence type="ECO:0000256" key="2">
    <source>
        <dbReference type="ARBA" id="ARBA00022801"/>
    </source>
</evidence>
<dbReference type="SUPFAM" id="SSF53474">
    <property type="entry name" value="alpha/beta-Hydrolases"/>
    <property type="match status" value="1"/>
</dbReference>